<sequence length="101" mass="11988">MLITIFKLQDQKKFLKEQKIQKIYKNQICKLKVMGAQYIFCYQTTFPQFSLKIYSLNTLIFFNLKEKKGLLVNQAFQQISIFLIKLKDVLNFAKAQLVLKT</sequence>
<name>W7WZF2_TETTS</name>
<reference evidence="2" key="1">
    <citation type="journal article" date="2006" name="PLoS Biol.">
        <title>Macronuclear genome sequence of the ciliate Tetrahymena thermophila, a model eukaryote.</title>
        <authorList>
            <person name="Eisen J.A."/>
            <person name="Coyne R.S."/>
            <person name="Wu M."/>
            <person name="Wu D."/>
            <person name="Thiagarajan M."/>
            <person name="Wortman J.R."/>
            <person name="Badger J.H."/>
            <person name="Ren Q."/>
            <person name="Amedeo P."/>
            <person name="Jones K.M."/>
            <person name="Tallon L.J."/>
            <person name="Delcher A.L."/>
            <person name="Salzberg S.L."/>
            <person name="Silva J.C."/>
            <person name="Haas B.J."/>
            <person name="Majoros W.H."/>
            <person name="Farzad M."/>
            <person name="Carlton J.M."/>
            <person name="Smith R.K. Jr."/>
            <person name="Garg J."/>
            <person name="Pearlman R.E."/>
            <person name="Karrer K.M."/>
            <person name="Sun L."/>
            <person name="Manning G."/>
            <person name="Elde N.C."/>
            <person name="Turkewitz A.P."/>
            <person name="Asai D.J."/>
            <person name="Wilkes D.E."/>
            <person name="Wang Y."/>
            <person name="Cai H."/>
            <person name="Collins K."/>
            <person name="Stewart B.A."/>
            <person name="Lee S.R."/>
            <person name="Wilamowska K."/>
            <person name="Weinberg Z."/>
            <person name="Ruzzo W.L."/>
            <person name="Wloga D."/>
            <person name="Gaertig J."/>
            <person name="Frankel J."/>
            <person name="Tsao C.-C."/>
            <person name="Gorovsky M.A."/>
            <person name="Keeling P.J."/>
            <person name="Waller R.F."/>
            <person name="Patron N.J."/>
            <person name="Cherry J.M."/>
            <person name="Stover N.A."/>
            <person name="Krieger C.J."/>
            <person name="del Toro C."/>
            <person name="Ryder H.F."/>
            <person name="Williamson S.C."/>
            <person name="Barbeau R.A."/>
            <person name="Hamilton E.P."/>
            <person name="Orias E."/>
        </authorList>
    </citation>
    <scope>NUCLEOTIDE SEQUENCE [LARGE SCALE GENOMIC DNA]</scope>
    <source>
        <strain evidence="2">SB210</strain>
    </source>
</reference>
<dbReference type="RefSeq" id="XP_012655220.1">
    <property type="nucleotide sequence ID" value="XM_012799766.1"/>
</dbReference>
<dbReference type="KEGG" id="tet:TTHERM_000571689"/>
<accession>W7WZF2</accession>
<proteinExistence type="predicted"/>
<gene>
    <name evidence="1" type="ORF">TTHERM_000571689</name>
</gene>
<dbReference type="GeneID" id="24439629"/>
<dbReference type="EMBL" id="GG662498">
    <property type="protein sequence ID" value="EWS72280.1"/>
    <property type="molecule type" value="Genomic_DNA"/>
</dbReference>
<dbReference type="Proteomes" id="UP000009168">
    <property type="component" value="Unassembled WGS sequence"/>
</dbReference>
<keyword evidence="2" id="KW-1185">Reference proteome</keyword>
<evidence type="ECO:0000313" key="2">
    <source>
        <dbReference type="Proteomes" id="UP000009168"/>
    </source>
</evidence>
<dbReference type="InParanoid" id="W7WZF2"/>
<dbReference type="AlphaFoldDB" id="W7WZF2"/>
<protein>
    <submittedName>
        <fullName evidence="1">Uncharacterized protein</fullName>
    </submittedName>
</protein>
<evidence type="ECO:0000313" key="1">
    <source>
        <dbReference type="EMBL" id="EWS72280.1"/>
    </source>
</evidence>
<organism evidence="1 2">
    <name type="scientific">Tetrahymena thermophila (strain SB210)</name>
    <dbReference type="NCBI Taxonomy" id="312017"/>
    <lineage>
        <taxon>Eukaryota</taxon>
        <taxon>Sar</taxon>
        <taxon>Alveolata</taxon>
        <taxon>Ciliophora</taxon>
        <taxon>Intramacronucleata</taxon>
        <taxon>Oligohymenophorea</taxon>
        <taxon>Hymenostomatida</taxon>
        <taxon>Tetrahymenina</taxon>
        <taxon>Tetrahymenidae</taxon>
        <taxon>Tetrahymena</taxon>
    </lineage>
</organism>